<reference evidence="1 2" key="2">
    <citation type="submission" date="2018-11" db="EMBL/GenBank/DDBJ databases">
        <authorList>
            <consortium name="Pathogen Informatics"/>
        </authorList>
    </citation>
    <scope>NUCLEOTIDE SEQUENCE [LARGE SCALE GENOMIC DNA]</scope>
</reference>
<evidence type="ECO:0000313" key="1">
    <source>
        <dbReference type="EMBL" id="VDO43585.1"/>
    </source>
</evidence>
<organism evidence="3">
    <name type="scientific">Brugia timori</name>
    <dbReference type="NCBI Taxonomy" id="42155"/>
    <lineage>
        <taxon>Eukaryota</taxon>
        <taxon>Metazoa</taxon>
        <taxon>Ecdysozoa</taxon>
        <taxon>Nematoda</taxon>
        <taxon>Chromadorea</taxon>
        <taxon>Rhabditida</taxon>
        <taxon>Spirurina</taxon>
        <taxon>Spiruromorpha</taxon>
        <taxon>Filarioidea</taxon>
        <taxon>Onchocercidae</taxon>
        <taxon>Brugia</taxon>
    </lineage>
</organism>
<dbReference type="Proteomes" id="UP000280834">
    <property type="component" value="Unassembled WGS sequence"/>
</dbReference>
<accession>A0A0R3R3X7</accession>
<name>A0A0R3R3X7_9BILA</name>
<dbReference type="AlphaFoldDB" id="A0A0R3R3X7"/>
<proteinExistence type="predicted"/>
<evidence type="ECO:0000313" key="2">
    <source>
        <dbReference type="Proteomes" id="UP000280834"/>
    </source>
</evidence>
<dbReference type="WBParaSite" id="BTMF_0001471701-mRNA-1">
    <property type="protein sequence ID" value="BTMF_0001471701-mRNA-1"/>
    <property type="gene ID" value="BTMF_0001471701"/>
</dbReference>
<evidence type="ECO:0000313" key="3">
    <source>
        <dbReference type="WBParaSite" id="BTMF_0001471701-mRNA-1"/>
    </source>
</evidence>
<sequence length="104" mass="11407">MKAIAVEIFQVVDDSGYPTFVECLLIDAMGQRHRFVEKKPVVSETEIDIESLPAPGVIACEIESEWLDPGGRSVVRVTTTRPWGVESTAGSSSFVVLADQLREI</sequence>
<keyword evidence="2" id="KW-1185">Reference proteome</keyword>
<dbReference type="EMBL" id="UZAG01019407">
    <property type="protein sequence ID" value="VDO43585.1"/>
    <property type="molecule type" value="Genomic_DNA"/>
</dbReference>
<protein>
    <submittedName>
        <fullName evidence="3">Thioesterase</fullName>
    </submittedName>
</protein>
<reference evidence="3" key="1">
    <citation type="submission" date="2017-02" db="UniProtKB">
        <authorList>
            <consortium name="WormBaseParasite"/>
        </authorList>
    </citation>
    <scope>IDENTIFICATION</scope>
</reference>
<gene>
    <name evidence="1" type="ORF">BTMF_LOCUS12713</name>
</gene>